<proteinExistence type="inferred from homology"/>
<feature type="binding site" evidence="11">
    <location>
        <begin position="14"/>
        <end position="21"/>
    </location>
    <ligand>
        <name>ATP</name>
        <dbReference type="ChEBI" id="CHEBI:30616"/>
    </ligand>
</feature>
<feature type="domain" description="Guanylate kinase-like" evidence="12">
    <location>
        <begin position="7"/>
        <end position="185"/>
    </location>
</feature>
<keyword evidence="6 11" id="KW-0808">Transferase</keyword>
<dbReference type="EMBL" id="AAUX01000001">
    <property type="protein sequence ID" value="EAV46551.1"/>
    <property type="molecule type" value="Genomic_DNA"/>
</dbReference>
<comment type="catalytic activity">
    <reaction evidence="11">
        <text>GMP + ATP = GDP + ADP</text>
        <dbReference type="Rhea" id="RHEA:20780"/>
        <dbReference type="ChEBI" id="CHEBI:30616"/>
        <dbReference type="ChEBI" id="CHEBI:58115"/>
        <dbReference type="ChEBI" id="CHEBI:58189"/>
        <dbReference type="ChEBI" id="CHEBI:456216"/>
        <dbReference type="EC" id="2.7.4.8"/>
    </reaction>
</comment>
<sequence>MTNKLLGNLFIISAASGAGKTSLVKEILAHHNDIAISISHTTRLPRSAEMEGKDYFFVTEKRFKEMQAEEAFLESAECHDSFYGTSKSSVNQIRKAGKDIILEIDWQGAMSIKAIFPEAVSIFILPPSIEKLEQRLRSRGQDSEETIIKRLSAARSEMSHIEKFDYVTINDDFEDALKQLEAIILAERLTTKNQMQKHYQLIHQLMK</sequence>
<keyword evidence="7 11" id="KW-0547">Nucleotide-binding</keyword>
<dbReference type="Proteomes" id="UP000054262">
    <property type="component" value="Unassembled WGS sequence"/>
</dbReference>
<dbReference type="GO" id="GO:0005829">
    <property type="term" value="C:cytosol"/>
    <property type="evidence" value="ECO:0007669"/>
    <property type="project" value="TreeGrafter"/>
</dbReference>
<dbReference type="CDD" id="cd00071">
    <property type="entry name" value="GMPK"/>
    <property type="match status" value="1"/>
</dbReference>
<comment type="subcellular location">
    <subcellularLocation>
        <location evidence="1 11">Cytoplasm</location>
    </subcellularLocation>
</comment>
<dbReference type="Pfam" id="PF00625">
    <property type="entry name" value="Guanylate_kin"/>
    <property type="match status" value="1"/>
</dbReference>
<dbReference type="SUPFAM" id="SSF52540">
    <property type="entry name" value="P-loop containing nucleoside triphosphate hydrolases"/>
    <property type="match status" value="1"/>
</dbReference>
<dbReference type="InterPro" id="IPR027417">
    <property type="entry name" value="P-loop_NTPase"/>
</dbReference>
<reference evidence="13 14" key="1">
    <citation type="submission" date="2006-11" db="EMBL/GenBank/DDBJ databases">
        <authorList>
            <person name="Giovannoni S."/>
            <person name="Vergin K."/>
            <person name="Ferriera S."/>
            <person name="Johnson J."/>
            <person name="Kravitz S."/>
            <person name="Beeson K."/>
            <person name="Sutton G."/>
            <person name="Rogers Y.-H."/>
            <person name="Friedman R."/>
            <person name="Frazier M."/>
            <person name="Venter J.C."/>
        </authorList>
    </citation>
    <scope>NUCLEOTIDE SEQUENCE [LARGE SCALE GENOMIC DNA]</scope>
    <source>
        <strain evidence="13 14">HTCC2181</strain>
    </source>
</reference>
<comment type="similarity">
    <text evidence="2 11">Belongs to the guanylate kinase family.</text>
</comment>
<evidence type="ECO:0000256" key="8">
    <source>
        <dbReference type="ARBA" id="ARBA00022777"/>
    </source>
</evidence>
<protein>
    <recommendedName>
        <fullName evidence="4 11">Guanylate kinase</fullName>
        <ecNumber evidence="3 11">2.7.4.8</ecNumber>
    </recommendedName>
    <alternativeName>
        <fullName evidence="10 11">GMP kinase</fullName>
    </alternativeName>
</protein>
<evidence type="ECO:0000256" key="9">
    <source>
        <dbReference type="ARBA" id="ARBA00022840"/>
    </source>
</evidence>
<dbReference type="PANTHER" id="PTHR23117:SF13">
    <property type="entry name" value="GUANYLATE KINASE"/>
    <property type="match status" value="1"/>
</dbReference>
<dbReference type="InterPro" id="IPR008145">
    <property type="entry name" value="GK/Ca_channel_bsu"/>
</dbReference>
<dbReference type="FunFam" id="3.30.63.10:FF:000002">
    <property type="entry name" value="Guanylate kinase 1"/>
    <property type="match status" value="1"/>
</dbReference>
<keyword evidence="14" id="KW-1185">Reference proteome</keyword>
<organism evidence="13 14">
    <name type="scientific">Methylophilales bacterium HTCC2181</name>
    <dbReference type="NCBI Taxonomy" id="383631"/>
    <lineage>
        <taxon>Bacteria</taxon>
        <taxon>Pseudomonadati</taxon>
        <taxon>Pseudomonadota</taxon>
        <taxon>Betaproteobacteria</taxon>
        <taxon>Nitrosomonadales</taxon>
        <taxon>OM43 clade</taxon>
    </lineage>
</organism>
<comment type="function">
    <text evidence="11">Essential for recycling GMP and indirectly, cGMP.</text>
</comment>
<dbReference type="GO" id="GO:0005524">
    <property type="term" value="F:ATP binding"/>
    <property type="evidence" value="ECO:0007669"/>
    <property type="project" value="UniProtKB-UniRule"/>
</dbReference>
<dbReference type="PROSITE" id="PS00856">
    <property type="entry name" value="GUANYLATE_KINASE_1"/>
    <property type="match status" value="1"/>
</dbReference>
<dbReference type="AlphaFoldDB" id="A0P4U1"/>
<dbReference type="HAMAP" id="MF_00328">
    <property type="entry name" value="Guanylate_kinase"/>
    <property type="match status" value="1"/>
</dbReference>
<evidence type="ECO:0000313" key="13">
    <source>
        <dbReference type="EMBL" id="EAV46551.1"/>
    </source>
</evidence>
<keyword evidence="8 11" id="KW-0418">Kinase</keyword>
<evidence type="ECO:0000256" key="10">
    <source>
        <dbReference type="ARBA" id="ARBA00030128"/>
    </source>
</evidence>
<evidence type="ECO:0000256" key="5">
    <source>
        <dbReference type="ARBA" id="ARBA00022490"/>
    </source>
</evidence>
<name>A0P4U1_9PROT</name>
<dbReference type="InterPro" id="IPR020590">
    <property type="entry name" value="Guanylate_kinase_CS"/>
</dbReference>
<dbReference type="InterPro" id="IPR017665">
    <property type="entry name" value="Guanylate_kinase"/>
</dbReference>
<keyword evidence="9 11" id="KW-0067">ATP-binding</keyword>
<evidence type="ECO:0000256" key="6">
    <source>
        <dbReference type="ARBA" id="ARBA00022679"/>
    </source>
</evidence>
<dbReference type="EC" id="2.7.4.8" evidence="3 11"/>
<dbReference type="FunFam" id="3.40.50.300:FF:000084">
    <property type="entry name" value="Guanylate kinase"/>
    <property type="match status" value="1"/>
</dbReference>
<evidence type="ECO:0000256" key="7">
    <source>
        <dbReference type="ARBA" id="ARBA00022741"/>
    </source>
</evidence>
<evidence type="ECO:0000256" key="2">
    <source>
        <dbReference type="ARBA" id="ARBA00005790"/>
    </source>
</evidence>
<dbReference type="Gene3D" id="3.40.50.300">
    <property type="entry name" value="P-loop containing nucleotide triphosphate hydrolases"/>
    <property type="match status" value="1"/>
</dbReference>
<dbReference type="Gene3D" id="3.30.63.10">
    <property type="entry name" value="Guanylate Kinase phosphate binding domain"/>
    <property type="match status" value="1"/>
</dbReference>
<dbReference type="GO" id="GO:0004385">
    <property type="term" value="F:GMP kinase activity"/>
    <property type="evidence" value="ECO:0007669"/>
    <property type="project" value="UniProtKB-UniRule"/>
</dbReference>
<dbReference type="OrthoDB" id="9808150at2"/>
<evidence type="ECO:0000313" key="14">
    <source>
        <dbReference type="Proteomes" id="UP000054262"/>
    </source>
</evidence>
<evidence type="ECO:0000256" key="1">
    <source>
        <dbReference type="ARBA" id="ARBA00004496"/>
    </source>
</evidence>
<evidence type="ECO:0000259" key="12">
    <source>
        <dbReference type="PROSITE" id="PS50052"/>
    </source>
</evidence>
<comment type="caution">
    <text evidence="13">The sequence shown here is derived from an EMBL/GenBank/DDBJ whole genome shotgun (WGS) entry which is preliminary data.</text>
</comment>
<accession>A0P4U1</accession>
<dbReference type="PANTHER" id="PTHR23117">
    <property type="entry name" value="GUANYLATE KINASE-RELATED"/>
    <property type="match status" value="1"/>
</dbReference>
<dbReference type="NCBIfam" id="TIGR03263">
    <property type="entry name" value="guanyl_kin"/>
    <property type="match status" value="1"/>
</dbReference>
<dbReference type="SMART" id="SM00072">
    <property type="entry name" value="GuKc"/>
    <property type="match status" value="1"/>
</dbReference>
<gene>
    <name evidence="11" type="primary">gmk</name>
    <name evidence="13" type="ORF">MB2181_00720</name>
</gene>
<dbReference type="InterPro" id="IPR008144">
    <property type="entry name" value="Guanylate_kin-like_dom"/>
</dbReference>
<keyword evidence="5 11" id="KW-0963">Cytoplasm</keyword>
<evidence type="ECO:0000256" key="3">
    <source>
        <dbReference type="ARBA" id="ARBA00012961"/>
    </source>
</evidence>
<evidence type="ECO:0000256" key="4">
    <source>
        <dbReference type="ARBA" id="ARBA00016296"/>
    </source>
</evidence>
<dbReference type="PROSITE" id="PS50052">
    <property type="entry name" value="GUANYLATE_KINASE_2"/>
    <property type="match status" value="1"/>
</dbReference>
<evidence type="ECO:0000256" key="11">
    <source>
        <dbReference type="HAMAP-Rule" id="MF_00328"/>
    </source>
</evidence>